<feature type="transmembrane region" description="Helical" evidence="1">
    <location>
        <begin position="192"/>
        <end position="211"/>
    </location>
</feature>
<accession>A0A2S6N8T9</accession>
<proteinExistence type="predicted"/>
<keyword evidence="1" id="KW-1133">Transmembrane helix</keyword>
<name>A0A2S6N8T9_RHOGL</name>
<dbReference type="AlphaFoldDB" id="A0A2S6N8T9"/>
<keyword evidence="1" id="KW-0472">Membrane</keyword>
<feature type="transmembrane region" description="Helical" evidence="1">
    <location>
        <begin position="53"/>
        <end position="73"/>
    </location>
</feature>
<dbReference type="EMBL" id="NHRY01000199">
    <property type="protein sequence ID" value="PPQ31036.1"/>
    <property type="molecule type" value="Genomic_DNA"/>
</dbReference>
<feature type="transmembrane region" description="Helical" evidence="1">
    <location>
        <begin position="113"/>
        <end position="132"/>
    </location>
</feature>
<comment type="caution">
    <text evidence="2">The sequence shown here is derived from an EMBL/GenBank/DDBJ whole genome shotgun (WGS) entry which is preliminary data.</text>
</comment>
<protein>
    <recommendedName>
        <fullName evidence="4">DUF2157 domain-containing protein</fullName>
    </recommendedName>
</protein>
<feature type="transmembrane region" description="Helical" evidence="1">
    <location>
        <begin position="144"/>
        <end position="162"/>
    </location>
</feature>
<gene>
    <name evidence="2" type="ORF">CCS01_18155</name>
</gene>
<keyword evidence="1" id="KW-0812">Transmembrane</keyword>
<dbReference type="Proteomes" id="UP000239724">
    <property type="component" value="Unassembled WGS sequence"/>
</dbReference>
<sequence>MPASLHRNETAGCFGIFAIRKDVNMSDIVLTERAGSVLPEGQRPKHRPHFVKWFIHALPFLILGAGAIVGMAWTTLTGRPKEFYWALYTPVAALVCILEGWRIKANDGDHTGVFFKQLAQWLTVGAAMYILMLSPVRGLMNDDAVGLTLLTFIAMSVFIAGIDLRAWRLLVMGAFLAGTVEAISFAEAYAIAVMTGILVVLSLLGFAFWAFRRSGAER</sequence>
<keyword evidence="3" id="KW-1185">Reference proteome</keyword>
<evidence type="ECO:0008006" key="4">
    <source>
        <dbReference type="Google" id="ProtNLM"/>
    </source>
</evidence>
<feature type="transmembrane region" description="Helical" evidence="1">
    <location>
        <begin position="85"/>
        <end position="101"/>
    </location>
</feature>
<organism evidence="2 3">
    <name type="scientific">Rhodopila globiformis</name>
    <name type="common">Rhodopseudomonas globiformis</name>
    <dbReference type="NCBI Taxonomy" id="1071"/>
    <lineage>
        <taxon>Bacteria</taxon>
        <taxon>Pseudomonadati</taxon>
        <taxon>Pseudomonadota</taxon>
        <taxon>Alphaproteobacteria</taxon>
        <taxon>Acetobacterales</taxon>
        <taxon>Acetobacteraceae</taxon>
        <taxon>Rhodopila</taxon>
    </lineage>
</organism>
<evidence type="ECO:0000313" key="3">
    <source>
        <dbReference type="Proteomes" id="UP000239724"/>
    </source>
</evidence>
<evidence type="ECO:0000313" key="2">
    <source>
        <dbReference type="EMBL" id="PPQ31036.1"/>
    </source>
</evidence>
<evidence type="ECO:0000256" key="1">
    <source>
        <dbReference type="SAM" id="Phobius"/>
    </source>
</evidence>
<reference evidence="2 3" key="1">
    <citation type="journal article" date="2018" name="Arch. Microbiol.">
        <title>New insights into the metabolic potential of the phototrophic purple bacterium Rhodopila globiformis DSM 161(T) from its draft genome sequence and evidence for a vanadium-dependent nitrogenase.</title>
        <authorList>
            <person name="Imhoff J.F."/>
            <person name="Rahn T."/>
            <person name="Kunzel S."/>
            <person name="Neulinger S.C."/>
        </authorList>
    </citation>
    <scope>NUCLEOTIDE SEQUENCE [LARGE SCALE GENOMIC DNA]</scope>
    <source>
        <strain evidence="2 3">DSM 161</strain>
    </source>
</reference>